<evidence type="ECO:0000313" key="2">
    <source>
        <dbReference type="EMBL" id="KAG5640870.1"/>
    </source>
</evidence>
<sequence>MAFKEDADSFVSNTKLLLRSTQTLPTTSMASRRLACSHRSRDATDHPRGSWSSRTSYAARLASTRRAHLEAARKDGGPLDFDRFDPLAFAEAGKETFSLLLLWIGVVPKSLQYELANAVAEAVTKLISEAGFTGVEIGFRESTVSPSLAGPKMLPFDRFTDPIAQLAKRVTPTLGLTIYAVKEPS</sequence>
<proteinExistence type="predicted"/>
<organism evidence="2 3">
    <name type="scientific">Asterophora parasitica</name>
    <dbReference type="NCBI Taxonomy" id="117018"/>
    <lineage>
        <taxon>Eukaryota</taxon>
        <taxon>Fungi</taxon>
        <taxon>Dikarya</taxon>
        <taxon>Basidiomycota</taxon>
        <taxon>Agaricomycotina</taxon>
        <taxon>Agaricomycetes</taxon>
        <taxon>Agaricomycetidae</taxon>
        <taxon>Agaricales</taxon>
        <taxon>Tricholomatineae</taxon>
        <taxon>Lyophyllaceae</taxon>
        <taxon>Asterophora</taxon>
    </lineage>
</organism>
<dbReference type="OrthoDB" id="5424209at2759"/>
<dbReference type="AlphaFoldDB" id="A0A9P7G4W2"/>
<name>A0A9P7G4W2_9AGAR</name>
<comment type="caution">
    <text evidence="2">The sequence shown here is derived from an EMBL/GenBank/DDBJ whole genome shotgun (WGS) entry which is preliminary data.</text>
</comment>
<gene>
    <name evidence="2" type="ORF">DXG03_006767</name>
</gene>
<reference evidence="2" key="2">
    <citation type="submission" date="2021-10" db="EMBL/GenBank/DDBJ databases">
        <title>Phylogenomics reveals ancestral predisposition of the termite-cultivated fungus Termitomyces towards a domesticated lifestyle.</title>
        <authorList>
            <person name="Auxier B."/>
            <person name="Grum-Grzhimaylo A."/>
            <person name="Cardenas M.E."/>
            <person name="Lodge J.D."/>
            <person name="Laessoe T."/>
            <person name="Pedersen O."/>
            <person name="Smith M.E."/>
            <person name="Kuyper T.W."/>
            <person name="Franco-Molano E.A."/>
            <person name="Baroni T.J."/>
            <person name="Aanen D.K."/>
        </authorList>
    </citation>
    <scope>NUCLEOTIDE SEQUENCE</scope>
    <source>
        <strain evidence="2">AP01</strain>
        <tissue evidence="2">Mycelium</tissue>
    </source>
</reference>
<evidence type="ECO:0000313" key="3">
    <source>
        <dbReference type="Proteomes" id="UP000775547"/>
    </source>
</evidence>
<protein>
    <submittedName>
        <fullName evidence="2">Uncharacterized protein</fullName>
    </submittedName>
</protein>
<reference evidence="2" key="1">
    <citation type="submission" date="2020-07" db="EMBL/GenBank/DDBJ databases">
        <authorList>
            <person name="Nieuwenhuis M."/>
            <person name="Van De Peppel L.J.J."/>
        </authorList>
    </citation>
    <scope>NUCLEOTIDE SEQUENCE</scope>
    <source>
        <strain evidence="2">AP01</strain>
        <tissue evidence="2">Mycelium</tissue>
    </source>
</reference>
<keyword evidence="3" id="KW-1185">Reference proteome</keyword>
<feature type="region of interest" description="Disordered" evidence="1">
    <location>
        <begin position="29"/>
        <end position="52"/>
    </location>
</feature>
<dbReference type="Proteomes" id="UP000775547">
    <property type="component" value="Unassembled WGS sequence"/>
</dbReference>
<dbReference type="EMBL" id="JABCKV010000467">
    <property type="protein sequence ID" value="KAG5640870.1"/>
    <property type="molecule type" value="Genomic_DNA"/>
</dbReference>
<evidence type="ECO:0000256" key="1">
    <source>
        <dbReference type="SAM" id="MobiDB-lite"/>
    </source>
</evidence>
<feature type="compositionally biased region" description="Basic and acidic residues" evidence="1">
    <location>
        <begin position="39"/>
        <end position="48"/>
    </location>
</feature>
<accession>A0A9P7G4W2</accession>